<name>A0ABP4G7B8_9MICO</name>
<feature type="compositionally biased region" description="Acidic residues" evidence="7">
    <location>
        <begin position="243"/>
        <end position="256"/>
    </location>
</feature>
<dbReference type="EMBL" id="BAAAKW010000020">
    <property type="protein sequence ID" value="GAA1213510.1"/>
    <property type="molecule type" value="Genomic_DNA"/>
</dbReference>
<feature type="region of interest" description="Disordered" evidence="7">
    <location>
        <begin position="219"/>
        <end position="256"/>
    </location>
</feature>
<accession>A0ABP4G7B8</accession>
<evidence type="ECO:0000256" key="5">
    <source>
        <dbReference type="ARBA" id="ARBA00022989"/>
    </source>
</evidence>
<feature type="transmembrane region" description="Helical" evidence="8">
    <location>
        <begin position="1365"/>
        <end position="1389"/>
    </location>
</feature>
<feature type="compositionally biased region" description="Low complexity" evidence="7">
    <location>
        <begin position="817"/>
        <end position="841"/>
    </location>
</feature>
<feature type="compositionally biased region" description="Basic and acidic residues" evidence="7">
    <location>
        <begin position="99"/>
        <end position="113"/>
    </location>
</feature>
<evidence type="ECO:0000313" key="10">
    <source>
        <dbReference type="Proteomes" id="UP001500943"/>
    </source>
</evidence>
<feature type="transmembrane region" description="Helical" evidence="8">
    <location>
        <begin position="1214"/>
        <end position="1234"/>
    </location>
</feature>
<keyword evidence="6 8" id="KW-0472">Membrane</keyword>
<evidence type="ECO:0008006" key="11">
    <source>
        <dbReference type="Google" id="ProtNLM"/>
    </source>
</evidence>
<evidence type="ECO:0000256" key="1">
    <source>
        <dbReference type="ARBA" id="ARBA00004141"/>
    </source>
</evidence>
<feature type="region of interest" description="Disordered" evidence="7">
    <location>
        <begin position="272"/>
        <end position="358"/>
    </location>
</feature>
<feature type="compositionally biased region" description="Polar residues" evidence="7">
    <location>
        <begin position="318"/>
        <end position="331"/>
    </location>
</feature>
<feature type="transmembrane region" description="Helical" evidence="8">
    <location>
        <begin position="1522"/>
        <end position="1543"/>
    </location>
</feature>
<feature type="transmembrane region" description="Helical" evidence="8">
    <location>
        <begin position="1240"/>
        <end position="1263"/>
    </location>
</feature>
<proteinExistence type="inferred from homology"/>
<dbReference type="PANTHER" id="PTHR31806">
    <property type="entry name" value="PURINE-CYTOSINE PERMEASE FCY2-RELATED"/>
    <property type="match status" value="1"/>
</dbReference>
<comment type="subcellular location">
    <subcellularLocation>
        <location evidence="1">Membrane</location>
        <topology evidence="1">Multi-pass membrane protein</topology>
    </subcellularLocation>
</comment>
<evidence type="ECO:0000256" key="7">
    <source>
        <dbReference type="SAM" id="MobiDB-lite"/>
    </source>
</evidence>
<feature type="transmembrane region" description="Helical" evidence="8">
    <location>
        <begin position="1182"/>
        <end position="1202"/>
    </location>
</feature>
<keyword evidence="5 8" id="KW-1133">Transmembrane helix</keyword>
<feature type="region of interest" description="Disordered" evidence="7">
    <location>
        <begin position="592"/>
        <end position="981"/>
    </location>
</feature>
<comment type="similarity">
    <text evidence="2">Belongs to the purine-cytosine permease (2.A.39) family.</text>
</comment>
<dbReference type="PANTHER" id="PTHR31806:SF1">
    <property type="entry name" value="PURINE-CYTOSINE PERMEASE FCY2-RELATED"/>
    <property type="match status" value="1"/>
</dbReference>
<feature type="region of interest" description="Disordered" evidence="7">
    <location>
        <begin position="1"/>
        <end position="194"/>
    </location>
</feature>
<dbReference type="RefSeq" id="WP_343923927.1">
    <property type="nucleotide sequence ID" value="NZ_BAAAKW010000020.1"/>
</dbReference>
<keyword evidence="4 8" id="KW-0812">Transmembrane</keyword>
<organism evidence="9 10">
    <name type="scientific">Rhodoglobus aureus</name>
    <dbReference type="NCBI Taxonomy" id="191497"/>
    <lineage>
        <taxon>Bacteria</taxon>
        <taxon>Bacillati</taxon>
        <taxon>Actinomycetota</taxon>
        <taxon>Actinomycetes</taxon>
        <taxon>Micrococcales</taxon>
        <taxon>Microbacteriaceae</taxon>
        <taxon>Rhodoglobus</taxon>
    </lineage>
</organism>
<feature type="compositionally biased region" description="Pro residues" evidence="7">
    <location>
        <begin position="606"/>
        <end position="622"/>
    </location>
</feature>
<feature type="transmembrane region" description="Helical" evidence="8">
    <location>
        <begin position="1474"/>
        <end position="1499"/>
    </location>
</feature>
<feature type="compositionally biased region" description="Acidic residues" evidence="7">
    <location>
        <begin position="703"/>
        <end position="713"/>
    </location>
</feature>
<feature type="transmembrane region" description="Helical" evidence="8">
    <location>
        <begin position="1316"/>
        <end position="1335"/>
    </location>
</feature>
<feature type="compositionally biased region" description="Basic and acidic residues" evidence="7">
    <location>
        <begin position="230"/>
        <end position="240"/>
    </location>
</feature>
<feature type="transmembrane region" description="Helical" evidence="8">
    <location>
        <begin position="1129"/>
        <end position="1149"/>
    </location>
</feature>
<evidence type="ECO:0000256" key="4">
    <source>
        <dbReference type="ARBA" id="ARBA00022692"/>
    </source>
</evidence>
<dbReference type="Pfam" id="PF02133">
    <property type="entry name" value="Transp_cyt_pur"/>
    <property type="match status" value="1"/>
</dbReference>
<feature type="compositionally biased region" description="Low complexity" evidence="7">
    <location>
        <begin position="31"/>
        <end position="42"/>
    </location>
</feature>
<evidence type="ECO:0000256" key="8">
    <source>
        <dbReference type="SAM" id="Phobius"/>
    </source>
</evidence>
<feature type="compositionally biased region" description="Acidic residues" evidence="7">
    <location>
        <begin position="1"/>
        <end position="12"/>
    </location>
</feature>
<protein>
    <recommendedName>
        <fullName evidence="11">Purine-cytosine permease</fullName>
    </recommendedName>
</protein>
<keyword evidence="3" id="KW-0813">Transport</keyword>
<feature type="transmembrane region" description="Helical" evidence="8">
    <location>
        <begin position="1275"/>
        <end position="1296"/>
    </location>
</feature>
<feature type="compositionally biased region" description="Low complexity" evidence="7">
    <location>
        <begin position="739"/>
        <end position="752"/>
    </location>
</feature>
<dbReference type="InterPro" id="IPR001248">
    <property type="entry name" value="Pur-cyt_permease"/>
</dbReference>
<keyword evidence="10" id="KW-1185">Reference proteome</keyword>
<feature type="compositionally biased region" description="Low complexity" evidence="7">
    <location>
        <begin position="592"/>
        <end position="605"/>
    </location>
</feature>
<evidence type="ECO:0000256" key="2">
    <source>
        <dbReference type="ARBA" id="ARBA00008974"/>
    </source>
</evidence>
<comment type="caution">
    <text evidence="9">The sequence shown here is derived from an EMBL/GenBank/DDBJ whole genome shotgun (WGS) entry which is preliminary data.</text>
</comment>
<feature type="transmembrane region" description="Helical" evidence="8">
    <location>
        <begin position="1099"/>
        <end position="1122"/>
    </location>
</feature>
<feature type="compositionally biased region" description="Low complexity" evidence="7">
    <location>
        <begin position="158"/>
        <end position="171"/>
    </location>
</feature>
<feature type="transmembrane region" description="Helical" evidence="8">
    <location>
        <begin position="1401"/>
        <end position="1420"/>
    </location>
</feature>
<gene>
    <name evidence="9" type="ORF">GCM10009655_10920</name>
</gene>
<evidence type="ECO:0000256" key="3">
    <source>
        <dbReference type="ARBA" id="ARBA00022448"/>
    </source>
</evidence>
<feature type="transmembrane region" description="Helical" evidence="8">
    <location>
        <begin position="1432"/>
        <end position="1453"/>
    </location>
</feature>
<evidence type="ECO:0000256" key="6">
    <source>
        <dbReference type="ARBA" id="ARBA00023136"/>
    </source>
</evidence>
<feature type="compositionally biased region" description="Low complexity" evidence="7">
    <location>
        <begin position="880"/>
        <end position="901"/>
    </location>
</feature>
<feature type="region of interest" description="Disordered" evidence="7">
    <location>
        <begin position="490"/>
        <end position="517"/>
    </location>
</feature>
<reference evidence="10" key="1">
    <citation type="journal article" date="2019" name="Int. J. Syst. Evol. Microbiol.">
        <title>The Global Catalogue of Microorganisms (GCM) 10K type strain sequencing project: providing services to taxonomists for standard genome sequencing and annotation.</title>
        <authorList>
            <consortium name="The Broad Institute Genomics Platform"/>
            <consortium name="The Broad Institute Genome Sequencing Center for Infectious Disease"/>
            <person name="Wu L."/>
            <person name="Ma J."/>
        </authorList>
    </citation>
    <scope>NUCLEOTIDE SEQUENCE [LARGE SCALE GENOMIC DNA]</scope>
    <source>
        <strain evidence="10">JCM 12762</strain>
    </source>
</reference>
<evidence type="ECO:0000313" key="9">
    <source>
        <dbReference type="EMBL" id="GAA1213510.1"/>
    </source>
</evidence>
<dbReference type="Gene3D" id="1.10.4160.10">
    <property type="entry name" value="Hydantoin permease"/>
    <property type="match status" value="1"/>
</dbReference>
<dbReference type="InterPro" id="IPR026030">
    <property type="entry name" value="Pur-cyt_permease_Fcy2/21/22"/>
</dbReference>
<sequence>MAFHDDVDDANDANDKTSSEHEFKLPFPRRAASNSPAANSANDSDESDLVDLSEASNDGVYDLDADLGVPASSQAAAPRDLPPPPRGASSFEPIDLNDEFQRSDLSEGLDQGKRPWSMAPAPDPTQAVPELDAPDGLSDEQHSAVFEIDGADDETETDAAGSYGDAGASDGVAPPVDDFASKPAVAANDDPYQIPVDYTTPDFFASRISPRRILPDQIDREEQLAQVDESTEHVDDRPQPVDDFAESAEVEDESDFNFDSLFATQDLAVSADESALAGDTSWPEVSSAVDTPQAAPAEESPTTNNIWKLGPLEPNAATEDTSSPAEPTTTADDALDSVSEMTSAGETGDDDESAFSELPLAVEDVIEGAPIWNLDDVVAPEVSNDAGLGDAALGDAALGDALSAEAEVVPDSPELVDLAADTDADAPVVADVSESAEPLVAEPGESPVEELAEPSFVQPTESAFSQPAVPGGDERAPSDEWARVEAAAIETEAPAETPGSVVTPDEVEHTATPESVDEAEIAIPPVRRSMADDELLNWADKPENQSTGTLSVIEVLEAQLRLREEDAREFREWETTIRSKVAPVADEVVEQVPPERVPLESSAAAPTPPAAQLPSWNVPPPSDTWAPGDDFDDEIPFAAHADPTGSITLPALHEETLNEVQVEDESVSDAIPAELPSGEGETGDAETDRAPEFVDSAPAAPEPEPESESESESEQIVPNFDVEVGPVSLGGVQPPPESVTPSADDASSAPTANQFEHSPELPADEDGDYHEIPFTPPPLVEPITAPSTPRSNLDEHVSFGDFGFTPPVSGETESGEPEAGAEPTTDATAAAPASDADNEPAFAFDLDSPSGSAAATKPDLQATETDALDDDIDAQAPVVEDSTAAPEADSEAAPAPFSFASQETPRYVPTAPLNFDDLLNTVDLDDSDEESESDEANPLDAFLSAPDTELFPQADPLAAVETDSIPISGASPEAELDDAVDESDRLTYPADLAAPHAEDDSNPIPFAAAPAGTSDVWAVSSAATPAPGIAAAATSGTPPLATDASAVPQPMPLSAARVSQQPLGLDDVAPTAQRVFSLEESGLEPTPVDRRIGHAARLFWLWFAANSSIVSIGLGAAVFAVGMSLRQSVVAILAGVALSFIPLGLTTLAGKRSGQPTMVISRSAFGLVGNIVPSLVALVGRLFWGAVLLWVLASSVAIVLIGSDLNVGLGDRQLLLIALALSFLVALVIAFAGYPLFARIQLILSIISGILVIGLIAFTAQYVDVSEALTTPDGSWLLTLTGAVLVFSFLGLVWAYSGADIARYQRVSSSGPASALSASFGAALPAFVLIAYGALLAASDPALARGFLASPLDTLLPLLPGWYPIPLLLAAALSLLSGITLSLYSGGFALQAIGVRLPRQWSIVIVGVLLGALSVLFAFGVNGGINELFRDVATTLAVPTAAWVGIFAAETMIRTRRLDSAALTKRGGIYADVRWVNLSAFILISAIGFALTSATIGWLSWQGYGFAALGIDLSSELAASDLGVLVALVLGMLTPIVAGIPAIKRQEAGSSDRAVRPA</sequence>
<feature type="region of interest" description="Disordered" evidence="7">
    <location>
        <begin position="460"/>
        <end position="479"/>
    </location>
</feature>
<feature type="compositionally biased region" description="Acidic residues" evidence="7">
    <location>
        <begin position="923"/>
        <end position="937"/>
    </location>
</feature>
<feature type="compositionally biased region" description="Basic and acidic residues" evidence="7">
    <location>
        <begin position="13"/>
        <end position="24"/>
    </location>
</feature>
<dbReference type="Proteomes" id="UP001500943">
    <property type="component" value="Unassembled WGS sequence"/>
</dbReference>